<feature type="transmembrane region" description="Helical" evidence="5">
    <location>
        <begin position="178"/>
        <end position="199"/>
    </location>
</feature>
<keyword evidence="2 5" id="KW-0812">Transmembrane</keyword>
<organism evidence="6">
    <name type="scientific">mine drainage metagenome</name>
    <dbReference type="NCBI Taxonomy" id="410659"/>
    <lineage>
        <taxon>unclassified sequences</taxon>
        <taxon>metagenomes</taxon>
        <taxon>ecological metagenomes</taxon>
    </lineage>
</organism>
<keyword evidence="4 5" id="KW-0472">Membrane</keyword>
<name>A0A1J5RF51_9ZZZZ</name>
<dbReference type="PANTHER" id="PTHR20855:SF3">
    <property type="entry name" value="LD03007P"/>
    <property type="match status" value="1"/>
</dbReference>
<keyword evidence="3 5" id="KW-1133">Transmembrane helix</keyword>
<evidence type="ECO:0000256" key="2">
    <source>
        <dbReference type="ARBA" id="ARBA00022692"/>
    </source>
</evidence>
<dbReference type="GO" id="GO:0016020">
    <property type="term" value="C:membrane"/>
    <property type="evidence" value="ECO:0007669"/>
    <property type="project" value="UniProtKB-SubCell"/>
</dbReference>
<reference evidence="6" key="1">
    <citation type="submission" date="2016-10" db="EMBL/GenBank/DDBJ databases">
        <title>Sequence of Gallionella enrichment culture.</title>
        <authorList>
            <person name="Poehlein A."/>
            <person name="Muehling M."/>
            <person name="Daniel R."/>
        </authorList>
    </citation>
    <scope>NUCLEOTIDE SEQUENCE</scope>
</reference>
<evidence type="ECO:0000256" key="5">
    <source>
        <dbReference type="SAM" id="Phobius"/>
    </source>
</evidence>
<dbReference type="EMBL" id="MLJW01000285">
    <property type="protein sequence ID" value="OIQ90631.1"/>
    <property type="molecule type" value="Genomic_DNA"/>
</dbReference>
<gene>
    <name evidence="6" type="ORF">GALL_274820</name>
</gene>
<feature type="transmembrane region" description="Helical" evidence="5">
    <location>
        <begin position="150"/>
        <end position="171"/>
    </location>
</feature>
<accession>A0A1J5RF51</accession>
<feature type="transmembrane region" description="Helical" evidence="5">
    <location>
        <begin position="62"/>
        <end position="81"/>
    </location>
</feature>
<protein>
    <submittedName>
        <fullName evidence="6">Hemolysin-III related</fullName>
    </submittedName>
</protein>
<evidence type="ECO:0000313" key="6">
    <source>
        <dbReference type="EMBL" id="OIQ90631.1"/>
    </source>
</evidence>
<feature type="transmembrane region" description="Helical" evidence="5">
    <location>
        <begin position="125"/>
        <end position="144"/>
    </location>
</feature>
<dbReference type="Pfam" id="PF03006">
    <property type="entry name" value="HlyIII"/>
    <property type="match status" value="1"/>
</dbReference>
<evidence type="ECO:0000256" key="3">
    <source>
        <dbReference type="ARBA" id="ARBA00022989"/>
    </source>
</evidence>
<dbReference type="AlphaFoldDB" id="A0A1J5RF51"/>
<evidence type="ECO:0000256" key="1">
    <source>
        <dbReference type="ARBA" id="ARBA00004141"/>
    </source>
</evidence>
<evidence type="ECO:0000256" key="4">
    <source>
        <dbReference type="ARBA" id="ARBA00023136"/>
    </source>
</evidence>
<comment type="caution">
    <text evidence="6">The sequence shown here is derived from an EMBL/GenBank/DDBJ whole genome shotgun (WGS) entry which is preliminary data.</text>
</comment>
<dbReference type="InterPro" id="IPR004254">
    <property type="entry name" value="AdipoR/HlyIII-related"/>
</dbReference>
<dbReference type="PANTHER" id="PTHR20855">
    <property type="entry name" value="ADIPOR/PROGESTIN RECEPTOR-RELATED"/>
    <property type="match status" value="1"/>
</dbReference>
<comment type="subcellular location">
    <subcellularLocation>
        <location evidence="1">Membrane</location>
        <topology evidence="1">Multi-pass membrane protein</topology>
    </subcellularLocation>
</comment>
<sequence>MAHEPSPQPSGDRVGQVRDGASQIAAAVKPKLRGWLHAGMSPIALAAGIVLVALSPTTTAKWTTTVFAASSVLLFTTSAVYHRGTWTPKVTGVLRRLDHSNIFAIIAGTYTPLTVLLLPRSTSTVLLWVIWSGALLGLLGRVFWLDAPRWLYTPIYVALGSAAMGYLGTFAKAPNGPAIVWLVAGGGVAYILGAVVYATKWPNPSPRWFGFHEVFHSLTVIGFSCHYIAVSLAAYSSV</sequence>
<proteinExistence type="predicted"/>
<feature type="transmembrane region" description="Helical" evidence="5">
    <location>
        <begin position="35"/>
        <end position="55"/>
    </location>
</feature>
<feature type="transmembrane region" description="Helical" evidence="5">
    <location>
        <begin position="214"/>
        <end position="235"/>
    </location>
</feature>
<feature type="transmembrane region" description="Helical" evidence="5">
    <location>
        <begin position="101"/>
        <end position="118"/>
    </location>
</feature>